<protein>
    <submittedName>
        <fullName evidence="4">SDR family oxidoreductase</fullName>
    </submittedName>
</protein>
<evidence type="ECO:0000313" key="4">
    <source>
        <dbReference type="EMBL" id="QHN39992.1"/>
    </source>
</evidence>
<evidence type="ECO:0000259" key="3">
    <source>
        <dbReference type="SMART" id="SM00822"/>
    </source>
</evidence>
<evidence type="ECO:0000256" key="2">
    <source>
        <dbReference type="ARBA" id="ARBA00023002"/>
    </source>
</evidence>
<dbReference type="EMBL" id="CP045810">
    <property type="protein sequence ID" value="QHN39992.1"/>
    <property type="molecule type" value="Genomic_DNA"/>
</dbReference>
<gene>
    <name evidence="4" type="ORF">GII30_13245</name>
</gene>
<dbReference type="InterPro" id="IPR020904">
    <property type="entry name" value="Sc_DH/Rdtase_CS"/>
</dbReference>
<comment type="similarity">
    <text evidence="1">Belongs to the short-chain dehydrogenases/reductases (SDR) family.</text>
</comment>
<name>A0A857LUL9_9ACTN</name>
<keyword evidence="2" id="KW-0560">Oxidoreductase</keyword>
<dbReference type="InterPro" id="IPR036291">
    <property type="entry name" value="NAD(P)-bd_dom_sf"/>
</dbReference>
<reference evidence="4" key="1">
    <citation type="journal article" date="2021" name="Nat. Microbiol.">
        <title>Cocultivation of an ultrasmall environmental parasitic bacterium with lytic ability against bacteria associated with wastewater foams.</title>
        <authorList>
            <person name="Batinovic S."/>
            <person name="Rose J.J.A."/>
            <person name="Ratcliffe J."/>
            <person name="Seviour R.J."/>
            <person name="Petrovski S."/>
        </authorList>
    </citation>
    <scope>NUCLEOTIDE SEQUENCE</scope>
    <source>
        <strain evidence="4">CON44</strain>
    </source>
</reference>
<dbReference type="PANTHER" id="PTHR43975:SF2">
    <property type="entry name" value="EG:BACR7A4.14 PROTEIN-RELATED"/>
    <property type="match status" value="1"/>
</dbReference>
<dbReference type="Gene3D" id="3.40.50.720">
    <property type="entry name" value="NAD(P)-binding Rossmann-like Domain"/>
    <property type="match status" value="1"/>
</dbReference>
<dbReference type="AlphaFoldDB" id="A0A857LUL9"/>
<dbReference type="PRINTS" id="PR00080">
    <property type="entry name" value="SDRFAMILY"/>
</dbReference>
<evidence type="ECO:0000256" key="1">
    <source>
        <dbReference type="ARBA" id="ARBA00006484"/>
    </source>
</evidence>
<dbReference type="RefSeq" id="WP_005182906.1">
    <property type="nucleotide sequence ID" value="NZ_CP045804.1"/>
</dbReference>
<sequence>MRDVKDSTVLVTGGGSGIGAGVARMFIALGAHVVIAGRREAKITAIADELGDSCLAVVADVTKSEDRAKLVERTLGHGDGRIDTLVNAAGNMYRSTLSEIDARQMLDLYDANVVGPVMLSREALPALRDARGSIIFFGSVHTQRGFPGASPYAATKGALETLTGVLAAELGPIGVRVNCIRPGGVYTEINERAGLGTGDEARARLNALGSAHALGRIGTTDEVAESVIHLATAEWITGTVLTVDGGLALGVTNA</sequence>
<dbReference type="PRINTS" id="PR00081">
    <property type="entry name" value="GDHRDH"/>
</dbReference>
<proteinExistence type="inferred from homology"/>
<accession>A0A857LUL9</accession>
<dbReference type="SMART" id="SM00822">
    <property type="entry name" value="PKS_KR"/>
    <property type="match status" value="1"/>
</dbReference>
<organism evidence="4">
    <name type="scientific">Gordonia amarae</name>
    <dbReference type="NCBI Taxonomy" id="36821"/>
    <lineage>
        <taxon>Bacteria</taxon>
        <taxon>Bacillati</taxon>
        <taxon>Actinomycetota</taxon>
        <taxon>Actinomycetes</taxon>
        <taxon>Mycobacteriales</taxon>
        <taxon>Gordoniaceae</taxon>
        <taxon>Gordonia</taxon>
    </lineage>
</organism>
<dbReference type="FunFam" id="3.40.50.720:FF:000084">
    <property type="entry name" value="Short-chain dehydrogenase reductase"/>
    <property type="match status" value="1"/>
</dbReference>
<dbReference type="Pfam" id="PF13561">
    <property type="entry name" value="adh_short_C2"/>
    <property type="match status" value="1"/>
</dbReference>
<dbReference type="PANTHER" id="PTHR43975">
    <property type="entry name" value="ZGC:101858"/>
    <property type="match status" value="1"/>
</dbReference>
<dbReference type="PROSITE" id="PS00061">
    <property type="entry name" value="ADH_SHORT"/>
    <property type="match status" value="1"/>
</dbReference>
<feature type="domain" description="Ketoreductase" evidence="3">
    <location>
        <begin position="7"/>
        <end position="183"/>
    </location>
</feature>
<dbReference type="InterPro" id="IPR002347">
    <property type="entry name" value="SDR_fam"/>
</dbReference>
<dbReference type="InterPro" id="IPR057326">
    <property type="entry name" value="KR_dom"/>
</dbReference>
<dbReference type="GO" id="GO:0016491">
    <property type="term" value="F:oxidoreductase activity"/>
    <property type="evidence" value="ECO:0007669"/>
    <property type="project" value="UniProtKB-KW"/>
</dbReference>
<dbReference type="SUPFAM" id="SSF51735">
    <property type="entry name" value="NAD(P)-binding Rossmann-fold domains"/>
    <property type="match status" value="1"/>
</dbReference>
<dbReference type="CDD" id="cd05233">
    <property type="entry name" value="SDR_c"/>
    <property type="match status" value="1"/>
</dbReference>